<keyword evidence="1" id="KW-0812">Transmembrane</keyword>
<sequence length="50" mass="5549">MTINILEIVLITTVIVVFAGIAYGIFAEVLVSSGKKEVLIRNEKSSKRKR</sequence>
<name>A0AAE3FIF0_9CREN</name>
<evidence type="ECO:0000313" key="2">
    <source>
        <dbReference type="EMBL" id="MCL7343380.1"/>
    </source>
</evidence>
<keyword evidence="1" id="KW-1133">Transmembrane helix</keyword>
<dbReference type="EMBL" id="JZWS02000001">
    <property type="protein sequence ID" value="MCL7343380.1"/>
    <property type="molecule type" value="Genomic_DNA"/>
</dbReference>
<keyword evidence="1" id="KW-0472">Membrane</keyword>
<protein>
    <submittedName>
        <fullName evidence="2">Uncharacterized protein</fullName>
    </submittedName>
</protein>
<proteinExistence type="predicted"/>
<dbReference type="AlphaFoldDB" id="A0AAE3FIF0"/>
<accession>A0AAE3FIF0</accession>
<feature type="transmembrane region" description="Helical" evidence="1">
    <location>
        <begin position="6"/>
        <end position="31"/>
    </location>
</feature>
<comment type="caution">
    <text evidence="2">The sequence shown here is derived from an EMBL/GenBank/DDBJ whole genome shotgun (WGS) entry which is preliminary data.</text>
</comment>
<reference evidence="2" key="1">
    <citation type="submission" date="2022-05" db="EMBL/GenBank/DDBJ databases">
        <title>Metagenome Sequencing of an Archaeal-Dominated Microbial Community from a Hot Spring at the Los Azufres Geothermal Field, Mexico.</title>
        <authorList>
            <person name="Marin-Paredes R."/>
            <person name="Martinez-Romero E."/>
            <person name="Servin-Garciduenas L.E."/>
        </authorList>
    </citation>
    <scope>NUCLEOTIDE SEQUENCE</scope>
    <source>
        <strain evidence="2">AZ1-454</strain>
    </source>
</reference>
<gene>
    <name evidence="2" type="ORF">TQ35_002220</name>
</gene>
<evidence type="ECO:0000256" key="1">
    <source>
        <dbReference type="SAM" id="Phobius"/>
    </source>
</evidence>
<organism evidence="2">
    <name type="scientific">Candidatus Aramenus sulfurataquae</name>
    <dbReference type="NCBI Taxonomy" id="1326980"/>
    <lineage>
        <taxon>Archaea</taxon>
        <taxon>Thermoproteota</taxon>
        <taxon>Thermoprotei</taxon>
        <taxon>Sulfolobales</taxon>
        <taxon>Sulfolobaceae</taxon>
        <taxon>Candidatus Aramenus</taxon>
    </lineage>
</organism>